<name>A0AAU7CH22_9BACT</name>
<evidence type="ECO:0000313" key="1">
    <source>
        <dbReference type="EMBL" id="XBH04466.1"/>
    </source>
</evidence>
<dbReference type="EMBL" id="CP155447">
    <property type="protein sequence ID" value="XBH04466.1"/>
    <property type="molecule type" value="Genomic_DNA"/>
</dbReference>
<sequence>MAFDFPELPEMPELPELPEDYPITEHTVRTLWNVVRGLHALLRAEINSSRSMAKVVLEDRENLETLFGIVKGHHTILGSTINILAELKGEDAPPLDLPAMPTNLSSPE</sequence>
<reference evidence="1" key="1">
    <citation type="submission" date="2024-05" db="EMBL/GenBank/DDBJ databases">
        <title>Planctomycetes of the genus Singulisphaera possess chitinolytic capabilities.</title>
        <authorList>
            <person name="Ivanova A."/>
        </authorList>
    </citation>
    <scope>NUCLEOTIDE SEQUENCE</scope>
    <source>
        <strain evidence="1">Ch08T</strain>
    </source>
</reference>
<dbReference type="RefSeq" id="WP_406697227.1">
    <property type="nucleotide sequence ID" value="NZ_CP155447.1"/>
</dbReference>
<protein>
    <submittedName>
        <fullName evidence="1">Uncharacterized protein</fullName>
    </submittedName>
</protein>
<dbReference type="AlphaFoldDB" id="A0AAU7CH22"/>
<organism evidence="1">
    <name type="scientific">Singulisphaera sp. Ch08</name>
    <dbReference type="NCBI Taxonomy" id="3120278"/>
    <lineage>
        <taxon>Bacteria</taxon>
        <taxon>Pseudomonadati</taxon>
        <taxon>Planctomycetota</taxon>
        <taxon>Planctomycetia</taxon>
        <taxon>Isosphaerales</taxon>
        <taxon>Isosphaeraceae</taxon>
        <taxon>Singulisphaera</taxon>
    </lineage>
</organism>
<gene>
    <name evidence="1" type="ORF">V5E97_00185</name>
</gene>
<accession>A0AAU7CH22</accession>
<proteinExistence type="predicted"/>